<protein>
    <submittedName>
        <fullName evidence="1">AAA-like domain protein</fullName>
    </submittedName>
</protein>
<dbReference type="Gene3D" id="3.40.50.300">
    <property type="entry name" value="P-loop containing nucleotide triphosphate hydrolases"/>
    <property type="match status" value="1"/>
</dbReference>
<reference evidence="2" key="1">
    <citation type="submission" date="2015-06" db="EMBL/GenBank/DDBJ databases">
        <authorList>
            <person name="Radhakrishnan Rajesh"/>
            <person name="Underwood Anthony"/>
            <person name="Al-Shahib Ali"/>
        </authorList>
    </citation>
    <scope>NUCLEOTIDE SEQUENCE [LARGE SCALE GENOMIC DNA]</scope>
    <source>
        <strain evidence="2">P19_London_7_VIM_2_05_10</strain>
    </source>
</reference>
<evidence type="ECO:0000313" key="2">
    <source>
        <dbReference type="Proteomes" id="UP000045039"/>
    </source>
</evidence>
<dbReference type="Proteomes" id="UP000045039">
    <property type="component" value="Unassembled WGS sequence"/>
</dbReference>
<dbReference type="EMBL" id="CVVU01000245">
    <property type="protein sequence ID" value="CRP80651.1"/>
    <property type="molecule type" value="Genomic_DNA"/>
</dbReference>
<comment type="caution">
    <text evidence="1">The sequence shown here is derived from an EMBL/GenBank/DDBJ whole genome shotgun (WGS) entry which is preliminary data.</text>
</comment>
<proteinExistence type="predicted"/>
<sequence>MSFLYNLAELFGTFSSSQIPINSIVNNDVVELHSGLGYMSALRLNGSLGMFGPRERISAHEFLLTSCSTLLKDQGQQLQWVTENNPDQARRDLREISRVSRETWGRLNVNMDVIARLTKDKEERLASVATRENNFLTVTTSLSALTRQQQNVDAENAQRSLGGLKLKLSDFTQMAPTQKRTLLQRHMSNLGQLKQIMQSPQIQQVVDEVSAHQLVQEIRRLLLPYDTPDTWRPAVQGRGAHFSVQSRADDHSRLPHLRDQILPYPIRPAGDGVLMVGPNRKGRYYAIAYMWVHPGKWMAADTLMDGMPRDFHWWTSSTWVGGSDKWRSIVRAHQGVAQSLKILSSVNADIAEHGRNLSTIAQHENLCGYRMQVVTSAESAELAQQQIFILLSQLSAWGGSLWRQDVDDPSETLKHALPGCDRITSYAGQTFAVPTKDALVTMPFSRPGSAWARHLSGSLMMLTEAMRLYAYKQAAPGLQDYVSDLLIAPMGGGKSVLFQAIKLAMIEGYASHGLLPRMATLDIGPSSSGLIDLLKAILPKDMEWQVEFRTMNRDSDDSCINPFDTQLCVWWPTIEEYKFLENFLVMLFTSPERDAPPEGISGIIPILIQNAYEKILDDGGTRLKQYTPRIKGYEAIDHFVEERGLNSEKNLSWKHLAERLFDARLYQLAEYAQWRAMPTIPDLSDILSSTREITDFFGKQMVEGLGITTIEYMQSMLVAASRSKLYGGATTFKTNARITALDLNQVVSTTGRVGVRESGLILLLGRHALTRKWWIDKDILQNLRCRPEVLRYHHAVWEREKTMPSRLDVDEYHITKPLAPVRAQFKRDRRVIRKYNIHYGIASQSDEDFDADDAELASTVFFLKAPSDEAIQRIASRWGLKSAATAALRDKVRGATRAGAHILMWANTKRGTLAQYLVFPLPPIFLWAFSSTSDDVTVRRRLVERLGYLNALLTLSKQFAGGSAESRLEELKNKHSDQPPDVVMNIFIDELESYYHENRQAILAG</sequence>
<evidence type="ECO:0000313" key="1">
    <source>
        <dbReference type="EMBL" id="CRP80651.1"/>
    </source>
</evidence>
<dbReference type="SUPFAM" id="SSF52540">
    <property type="entry name" value="P-loop containing nucleoside triphosphate hydrolases"/>
    <property type="match status" value="1"/>
</dbReference>
<name>A0A9P1VYX8_PSEAI</name>
<dbReference type="AlphaFoldDB" id="A0A9P1VYX8"/>
<dbReference type="RefSeq" id="WP_003149030.1">
    <property type="nucleotide sequence ID" value="NZ_CAADLS010000456.1"/>
</dbReference>
<gene>
    <name evidence="1" type="ORF">PAERUG_P19_London_7_VIM_2_05_10_05612</name>
</gene>
<organism evidence="1 2">
    <name type="scientific">Pseudomonas aeruginosa</name>
    <dbReference type="NCBI Taxonomy" id="287"/>
    <lineage>
        <taxon>Bacteria</taxon>
        <taxon>Pseudomonadati</taxon>
        <taxon>Pseudomonadota</taxon>
        <taxon>Gammaproteobacteria</taxon>
        <taxon>Pseudomonadales</taxon>
        <taxon>Pseudomonadaceae</taxon>
        <taxon>Pseudomonas</taxon>
    </lineage>
</organism>
<dbReference type="InterPro" id="IPR027417">
    <property type="entry name" value="P-loop_NTPase"/>
</dbReference>
<accession>A0A9P1VYX8</accession>